<reference evidence="2 3" key="1">
    <citation type="journal article" date="2024" name="Plant Biotechnol. J.">
        <title>Dendrobium thyrsiflorum genome and its molecular insights into genes involved in important horticultural traits.</title>
        <authorList>
            <person name="Chen B."/>
            <person name="Wang J.Y."/>
            <person name="Zheng P.J."/>
            <person name="Li K.L."/>
            <person name="Liang Y.M."/>
            <person name="Chen X.F."/>
            <person name="Zhang C."/>
            <person name="Zhao X."/>
            <person name="He X."/>
            <person name="Zhang G.Q."/>
            <person name="Liu Z.J."/>
            <person name="Xu Q."/>
        </authorList>
    </citation>
    <scope>NUCLEOTIDE SEQUENCE [LARGE SCALE GENOMIC DNA]</scope>
    <source>
        <strain evidence="2">GZMU011</strain>
    </source>
</reference>
<organism evidence="2 3">
    <name type="scientific">Dendrobium thyrsiflorum</name>
    <name type="common">Pinecone-like raceme dendrobium</name>
    <name type="synonym">Orchid</name>
    <dbReference type="NCBI Taxonomy" id="117978"/>
    <lineage>
        <taxon>Eukaryota</taxon>
        <taxon>Viridiplantae</taxon>
        <taxon>Streptophyta</taxon>
        <taxon>Embryophyta</taxon>
        <taxon>Tracheophyta</taxon>
        <taxon>Spermatophyta</taxon>
        <taxon>Magnoliopsida</taxon>
        <taxon>Liliopsida</taxon>
        <taxon>Asparagales</taxon>
        <taxon>Orchidaceae</taxon>
        <taxon>Epidendroideae</taxon>
        <taxon>Malaxideae</taxon>
        <taxon>Dendrobiinae</taxon>
        <taxon>Dendrobium</taxon>
    </lineage>
</organism>
<comment type="caution">
    <text evidence="2">The sequence shown here is derived from an EMBL/GenBank/DDBJ whole genome shotgun (WGS) entry which is preliminary data.</text>
</comment>
<dbReference type="SMART" id="SM00364">
    <property type="entry name" value="LRR_BAC"/>
    <property type="match status" value="3"/>
</dbReference>
<evidence type="ECO:0000313" key="3">
    <source>
        <dbReference type="Proteomes" id="UP001552299"/>
    </source>
</evidence>
<keyword evidence="3" id="KW-1185">Reference proteome</keyword>
<dbReference type="InterPro" id="IPR032675">
    <property type="entry name" value="LRR_dom_sf"/>
</dbReference>
<accession>A0ABD0V6H2</accession>
<dbReference type="Proteomes" id="UP001552299">
    <property type="component" value="Unassembled WGS sequence"/>
</dbReference>
<evidence type="ECO:0000256" key="1">
    <source>
        <dbReference type="SAM" id="MobiDB-lite"/>
    </source>
</evidence>
<gene>
    <name evidence="2" type="ORF">M5K25_009800</name>
</gene>
<feature type="compositionally biased region" description="Polar residues" evidence="1">
    <location>
        <begin position="9"/>
        <end position="33"/>
    </location>
</feature>
<name>A0ABD0V6H2_DENTH</name>
<dbReference type="PANTHER" id="PTHR36766">
    <property type="entry name" value="PLANT BROAD-SPECTRUM MILDEW RESISTANCE PROTEIN RPW8"/>
    <property type="match status" value="1"/>
</dbReference>
<dbReference type="EMBL" id="JANQDX010000008">
    <property type="protein sequence ID" value="KAL0920650.1"/>
    <property type="molecule type" value="Genomic_DNA"/>
</dbReference>
<feature type="region of interest" description="Disordered" evidence="1">
    <location>
        <begin position="1"/>
        <end position="53"/>
    </location>
</feature>
<dbReference type="SUPFAM" id="SSF52058">
    <property type="entry name" value="L domain-like"/>
    <property type="match status" value="1"/>
</dbReference>
<sequence length="345" mass="38689">MANRRSNRHQGASRSNSHLSRNQSLNQGRQASASFHPGGQNPAGEGTSGPSMEDHIRKMEESQKEMLQLLRGARQPMLAEQEEVRLPQDPLLARGVQPEHVQADIPMPQSRGRPKTQQDVDLADTASSTHPFRPSQLVRIPSDIPEDVAQPLITDLPQVGTSNNCHLMLSDLSISDPSVLLMEPLRSIASLKKLRIGDNDEVVSFPNEAEQWFLKVSSSLFELVITSLKSLQSLPSSLENLSSLQTLDIYNLPMLRELPNLPPSLETLDIYNVPMLRELPNLPPSLKTLDIYNVPMLRELPNLPPSLKTLEILRCHPELKERYRRVVGSDWNKIAHIPHIDFDPL</sequence>
<dbReference type="Gene3D" id="3.80.10.10">
    <property type="entry name" value="Ribonuclease Inhibitor"/>
    <property type="match status" value="1"/>
</dbReference>
<dbReference type="PANTHER" id="PTHR36766:SF30">
    <property type="entry name" value="TIR-NBS TYPE DISEASE RESISTANCE PROTEIN-RELATED"/>
    <property type="match status" value="1"/>
</dbReference>
<proteinExistence type="predicted"/>
<evidence type="ECO:0000313" key="2">
    <source>
        <dbReference type="EMBL" id="KAL0920650.1"/>
    </source>
</evidence>
<dbReference type="AlphaFoldDB" id="A0ABD0V6H2"/>
<protein>
    <submittedName>
        <fullName evidence="2">Uncharacterized protein</fullName>
    </submittedName>
</protein>